<evidence type="ECO:0000313" key="5">
    <source>
        <dbReference type="EMBL" id="AFH94721.1"/>
    </source>
</evidence>
<gene>
    <name evidence="4 5" type="primary">hdeB</name>
    <name evidence="5" type="ordered locus">S70_14450</name>
</gene>
<dbReference type="InterPro" id="IPR028623">
    <property type="entry name" value="HdeB"/>
</dbReference>
<accession>A0A140NP99</accession>
<comment type="subcellular location">
    <subcellularLocation>
        <location evidence="4">Periplasm</location>
    </subcellularLocation>
</comment>
<keyword evidence="2 4" id="KW-0574">Periplasm</keyword>
<dbReference type="OrthoDB" id="6478401at2"/>
<dbReference type="GO" id="GO:1990451">
    <property type="term" value="P:cellular stress response to acidic pH"/>
    <property type="evidence" value="ECO:0007669"/>
    <property type="project" value="UniProtKB-UniRule"/>
</dbReference>
<evidence type="ECO:0000313" key="6">
    <source>
        <dbReference type="Proteomes" id="UP000005012"/>
    </source>
</evidence>
<dbReference type="RefSeq" id="WP_014657621.1">
    <property type="nucleotide sequence ID" value="NC_017731.1"/>
</dbReference>
<dbReference type="HAMAP" id="MF_00947">
    <property type="entry name" value="HdeB"/>
    <property type="match status" value="1"/>
</dbReference>
<evidence type="ECO:0000256" key="4">
    <source>
        <dbReference type="HAMAP-Rule" id="MF_00947"/>
    </source>
</evidence>
<proteinExistence type="inferred from homology"/>
<dbReference type="GO" id="GO:0042597">
    <property type="term" value="C:periplasmic space"/>
    <property type="evidence" value="ECO:0007669"/>
    <property type="project" value="UniProtKB-SubCell"/>
</dbReference>
<comment type="function">
    <text evidence="4">Required for optimal acid stress protection, which is important for survival of enteric bacteria in the acidic environment of the host stomach. Exhibits a chaperone-like activity at acidic pH by preventing the aggregation of many different periplasmic proteins.</text>
</comment>
<dbReference type="Proteomes" id="UP000005012">
    <property type="component" value="Chromosome"/>
</dbReference>
<feature type="chain" id="PRO_5008999709" description="Acid stress chaperone HdeB" evidence="4">
    <location>
        <begin position="23"/>
        <end position="99"/>
    </location>
</feature>
<dbReference type="HOGENOM" id="CLU_149189_0_0_6"/>
<keyword evidence="1 4" id="KW-0732">Signal</keyword>
<sequence length="99" mass="10917" precursor="true">MKKIVISSVLAAMAAFSFNAMAADSNIVTPEKMTCQEYINLNPQSWAPVALWITNMDTQFKGGDYVALTEQSVAEAPQIVEFCKKHPEGTLQDYLASKK</sequence>
<evidence type="ECO:0000256" key="3">
    <source>
        <dbReference type="ARBA" id="ARBA00023186"/>
    </source>
</evidence>
<keyword evidence="3 4" id="KW-0143">Chaperone</keyword>
<feature type="signal peptide" evidence="4">
    <location>
        <begin position="1"/>
        <end position="22"/>
    </location>
</feature>
<reference evidence="6" key="2">
    <citation type="submission" date="2012-04" db="EMBL/GenBank/DDBJ databases">
        <title>Complete genome sequence of Providencia stuartii clinical isolate MRSN 2154.</title>
        <authorList>
            <person name="Clifford R.J."/>
            <person name="Hang J."/>
            <person name="Riley M.C."/>
            <person name="Onmus-Leone F."/>
            <person name="Kuschner R.A."/>
            <person name="Lesho E.P."/>
            <person name="Waterman P.E."/>
        </authorList>
    </citation>
    <scope>NUCLEOTIDE SEQUENCE [LARGE SCALE GENOMIC DNA]</scope>
    <source>
        <strain evidence="6">MRSN 2154</strain>
    </source>
</reference>
<protein>
    <recommendedName>
        <fullName evidence="4">Acid stress chaperone HdeB</fullName>
    </recommendedName>
</protein>
<dbReference type="KEGG" id="psi:S70_14450"/>
<organism evidence="5 6">
    <name type="scientific">Providencia stuartii (strain MRSN 2154)</name>
    <dbReference type="NCBI Taxonomy" id="1157951"/>
    <lineage>
        <taxon>Bacteria</taxon>
        <taxon>Pseudomonadati</taxon>
        <taxon>Pseudomonadota</taxon>
        <taxon>Gammaproteobacteria</taxon>
        <taxon>Enterobacterales</taxon>
        <taxon>Morganellaceae</taxon>
        <taxon>Providencia</taxon>
    </lineage>
</organism>
<reference evidence="5 6" key="1">
    <citation type="journal article" date="2012" name="J. Bacteriol.">
        <title>Complete Genome Sequence of Providencia stuartii Clinical Isolate MRSN 2154.</title>
        <authorList>
            <person name="Clifford R.J."/>
            <person name="Hang J."/>
            <person name="Riley M.C."/>
            <person name="Onmus-Leone F."/>
            <person name="Kuschner R.A."/>
            <person name="Lesho E.P."/>
            <person name="Waterman P.E."/>
        </authorList>
    </citation>
    <scope>NUCLEOTIDE SEQUENCE [LARGE SCALE GENOMIC DNA]</scope>
    <source>
        <strain evidence="5 6">MRSN 2154</strain>
    </source>
</reference>
<evidence type="ECO:0000256" key="2">
    <source>
        <dbReference type="ARBA" id="ARBA00022764"/>
    </source>
</evidence>
<name>A0A140NP99_PROSM</name>
<dbReference type="GO" id="GO:0051082">
    <property type="term" value="F:unfolded protein binding"/>
    <property type="evidence" value="ECO:0007669"/>
    <property type="project" value="InterPro"/>
</dbReference>
<evidence type="ECO:0000256" key="1">
    <source>
        <dbReference type="ARBA" id="ARBA00022729"/>
    </source>
</evidence>
<dbReference type="AlphaFoldDB" id="A0A140NP99"/>
<dbReference type="GeneID" id="93520561"/>
<dbReference type="InterPro" id="IPR010486">
    <property type="entry name" value="HNS-dep_expression_A/B"/>
</dbReference>
<dbReference type="Pfam" id="PF06411">
    <property type="entry name" value="HdeA"/>
    <property type="match status" value="1"/>
</dbReference>
<dbReference type="PATRIC" id="fig|1157951.4.peg.2906"/>
<dbReference type="EMBL" id="CP003488">
    <property type="protein sequence ID" value="AFH94721.1"/>
    <property type="molecule type" value="Genomic_DNA"/>
</dbReference>
<comment type="similarity">
    <text evidence="4">Belongs to the HdeB family.</text>
</comment>
<dbReference type="InterPro" id="IPR038303">
    <property type="entry name" value="HdeA/HdeB_sf"/>
</dbReference>
<dbReference type="Gene3D" id="1.10.890.10">
    <property type="entry name" value="HNS-dependent expression A"/>
    <property type="match status" value="1"/>
</dbReference>